<dbReference type="Pfam" id="PF12833">
    <property type="entry name" value="HTH_18"/>
    <property type="match status" value="1"/>
</dbReference>
<dbReference type="InterPro" id="IPR050204">
    <property type="entry name" value="AraC_XylS_family_regulators"/>
</dbReference>
<evidence type="ECO:0000256" key="1">
    <source>
        <dbReference type="ARBA" id="ARBA00023015"/>
    </source>
</evidence>
<dbReference type="Pfam" id="PF12852">
    <property type="entry name" value="Cupin_6"/>
    <property type="match status" value="1"/>
</dbReference>
<dbReference type="PANTHER" id="PTHR46796">
    <property type="entry name" value="HTH-TYPE TRANSCRIPTIONAL ACTIVATOR RHAS-RELATED"/>
    <property type="match status" value="1"/>
</dbReference>
<keyword evidence="1" id="KW-0805">Transcription regulation</keyword>
<sequence>MQEVHFRPPGASDPLGEVLHMLKLNGTLYCRATLCAPWGVAMPRMDNSMLFVVIMSGEGWLRVPGRESILIREGSMVVLPRGQAVDLASGPEQAALPLFDYPARKVSERYEMMEIDGPGPVTRAMTGVVSIDDVAARRLIALLPELLVVDRWNDVAGGWLRSTLDLIAHEAATLKPGGEAVITRLADILIIQAIRTWLDGAAEAQRGWLAALRDPMLGRALMAMHATPEHDWTLDGLARLAGMSRSGFAARFADMVGQPAMRYLTDWRMHRARLALLESRAAVGQVARSAGYQSEAAFGRAFKQFFGESPGSLRRPS</sequence>
<feature type="domain" description="HTH araC/xylS-type" evidence="5">
    <location>
        <begin position="218"/>
        <end position="316"/>
    </location>
</feature>
<keyword evidence="3" id="KW-0010">Activator</keyword>
<keyword evidence="7" id="KW-1185">Reference proteome</keyword>
<dbReference type="InterPro" id="IPR018062">
    <property type="entry name" value="HTH_AraC-typ_CS"/>
</dbReference>
<evidence type="ECO:0000256" key="3">
    <source>
        <dbReference type="ARBA" id="ARBA00023159"/>
    </source>
</evidence>
<dbReference type="RefSeq" id="WP_157289195.1">
    <property type="nucleotide sequence ID" value="NZ_WQRF01000001.1"/>
</dbReference>
<dbReference type="InterPro" id="IPR020449">
    <property type="entry name" value="Tscrpt_reg_AraC-type_HTH"/>
</dbReference>
<dbReference type="SMART" id="SM00342">
    <property type="entry name" value="HTH_ARAC"/>
    <property type="match status" value="1"/>
</dbReference>
<evidence type="ECO:0000313" key="6">
    <source>
        <dbReference type="EMBL" id="MVS98181.1"/>
    </source>
</evidence>
<name>A0A7X3K2H1_9HYPH</name>
<dbReference type="SUPFAM" id="SSF51215">
    <property type="entry name" value="Regulatory protein AraC"/>
    <property type="match status" value="1"/>
</dbReference>
<evidence type="ECO:0000256" key="2">
    <source>
        <dbReference type="ARBA" id="ARBA00023125"/>
    </source>
</evidence>
<dbReference type="InterPro" id="IPR018060">
    <property type="entry name" value="HTH_AraC"/>
</dbReference>
<dbReference type="InterPro" id="IPR032783">
    <property type="entry name" value="AraC_lig"/>
</dbReference>
<evidence type="ECO:0000313" key="7">
    <source>
        <dbReference type="Proteomes" id="UP000438106"/>
    </source>
</evidence>
<reference evidence="6 7" key="1">
    <citation type="submission" date="2019-12" db="EMBL/GenBank/DDBJ databases">
        <title>Devosia maris sp. nov., isolated from the deep seawater.</title>
        <authorList>
            <person name="Liu Y."/>
        </authorList>
    </citation>
    <scope>NUCLEOTIDE SEQUENCE [LARGE SCALE GENOMIC DNA]</scope>
    <source>
        <strain evidence="6 7">L53-10-65</strain>
    </source>
</reference>
<dbReference type="Gene3D" id="1.10.10.60">
    <property type="entry name" value="Homeodomain-like"/>
    <property type="match status" value="2"/>
</dbReference>
<dbReference type="PROSITE" id="PS00041">
    <property type="entry name" value="HTH_ARAC_FAMILY_1"/>
    <property type="match status" value="1"/>
</dbReference>
<keyword evidence="4" id="KW-0804">Transcription</keyword>
<accession>A0A7X3K2H1</accession>
<dbReference type="InterPro" id="IPR009057">
    <property type="entry name" value="Homeodomain-like_sf"/>
</dbReference>
<protein>
    <submittedName>
        <fullName evidence="6">Helix-turn-helix domain-containing protein</fullName>
    </submittedName>
</protein>
<dbReference type="SUPFAM" id="SSF46689">
    <property type="entry name" value="Homeodomain-like"/>
    <property type="match status" value="2"/>
</dbReference>
<comment type="caution">
    <text evidence="6">The sequence shown here is derived from an EMBL/GenBank/DDBJ whole genome shotgun (WGS) entry which is preliminary data.</text>
</comment>
<dbReference type="AlphaFoldDB" id="A0A7X3K2H1"/>
<dbReference type="EMBL" id="WQRF01000001">
    <property type="protein sequence ID" value="MVS98181.1"/>
    <property type="molecule type" value="Genomic_DNA"/>
</dbReference>
<organism evidence="6 7">
    <name type="scientific">Devosia marina</name>
    <dbReference type="NCBI Taxonomy" id="2683198"/>
    <lineage>
        <taxon>Bacteria</taxon>
        <taxon>Pseudomonadati</taxon>
        <taxon>Pseudomonadota</taxon>
        <taxon>Alphaproteobacteria</taxon>
        <taxon>Hyphomicrobiales</taxon>
        <taxon>Devosiaceae</taxon>
        <taxon>Devosia</taxon>
    </lineage>
</organism>
<dbReference type="Proteomes" id="UP000438106">
    <property type="component" value="Unassembled WGS sequence"/>
</dbReference>
<evidence type="ECO:0000256" key="4">
    <source>
        <dbReference type="ARBA" id="ARBA00023163"/>
    </source>
</evidence>
<evidence type="ECO:0000259" key="5">
    <source>
        <dbReference type="PROSITE" id="PS01124"/>
    </source>
</evidence>
<dbReference type="InterPro" id="IPR037923">
    <property type="entry name" value="HTH-like"/>
</dbReference>
<dbReference type="PRINTS" id="PR00032">
    <property type="entry name" value="HTHARAC"/>
</dbReference>
<dbReference type="PROSITE" id="PS01124">
    <property type="entry name" value="HTH_ARAC_FAMILY_2"/>
    <property type="match status" value="1"/>
</dbReference>
<proteinExistence type="predicted"/>
<dbReference type="PANTHER" id="PTHR46796:SF7">
    <property type="entry name" value="ARAC FAMILY TRANSCRIPTIONAL REGULATOR"/>
    <property type="match status" value="1"/>
</dbReference>
<keyword evidence="2" id="KW-0238">DNA-binding</keyword>
<dbReference type="GO" id="GO:0003700">
    <property type="term" value="F:DNA-binding transcription factor activity"/>
    <property type="evidence" value="ECO:0007669"/>
    <property type="project" value="InterPro"/>
</dbReference>
<gene>
    <name evidence="6" type="ORF">GO014_03975</name>
</gene>
<dbReference type="GO" id="GO:0043565">
    <property type="term" value="F:sequence-specific DNA binding"/>
    <property type="evidence" value="ECO:0007669"/>
    <property type="project" value="InterPro"/>
</dbReference>